<keyword evidence="3" id="KW-1185">Reference proteome</keyword>
<sequence>MKNKTLVAMLLAGTAFAGAAVAAFYPTHYIERIYYETSAKKNEVGDLTIFCTGSRYQFGEQTPYYSELKIPCKRGGVEP</sequence>
<gene>
    <name evidence="2" type="ORF">FCL42_12110</name>
</gene>
<dbReference type="Pfam" id="PF19806">
    <property type="entry name" value="DUF6289"/>
    <property type="match status" value="1"/>
</dbReference>
<evidence type="ECO:0000313" key="2">
    <source>
        <dbReference type="EMBL" id="TKB54550.1"/>
    </source>
</evidence>
<name>A0A4U1BMN1_9GAMM</name>
<reference evidence="2 3" key="1">
    <citation type="submission" date="2019-04" db="EMBL/GenBank/DDBJ databases">
        <authorList>
            <person name="Hwang J.C."/>
        </authorList>
    </citation>
    <scope>NUCLEOTIDE SEQUENCE [LARGE SCALE GENOMIC DNA]</scope>
    <source>
        <strain evidence="2 3">IMCC35002</strain>
    </source>
</reference>
<dbReference type="InterPro" id="IPR046256">
    <property type="entry name" value="DUF6289"/>
</dbReference>
<keyword evidence="1" id="KW-0732">Signal</keyword>
<dbReference type="AlphaFoldDB" id="A0A4U1BMN1"/>
<comment type="caution">
    <text evidence="2">The sequence shown here is derived from an EMBL/GenBank/DDBJ whole genome shotgun (WGS) entry which is preliminary data.</text>
</comment>
<evidence type="ECO:0000256" key="1">
    <source>
        <dbReference type="SAM" id="SignalP"/>
    </source>
</evidence>
<accession>A0A4U1BMN1</accession>
<evidence type="ECO:0000313" key="3">
    <source>
        <dbReference type="Proteomes" id="UP000305675"/>
    </source>
</evidence>
<organism evidence="2 3">
    <name type="scientific">Ferrimonas aestuarii</name>
    <dbReference type="NCBI Taxonomy" id="2569539"/>
    <lineage>
        <taxon>Bacteria</taxon>
        <taxon>Pseudomonadati</taxon>
        <taxon>Pseudomonadota</taxon>
        <taxon>Gammaproteobacteria</taxon>
        <taxon>Alteromonadales</taxon>
        <taxon>Ferrimonadaceae</taxon>
        <taxon>Ferrimonas</taxon>
    </lineage>
</organism>
<dbReference type="Proteomes" id="UP000305675">
    <property type="component" value="Unassembled WGS sequence"/>
</dbReference>
<dbReference type="RefSeq" id="WP_136863685.1">
    <property type="nucleotide sequence ID" value="NZ_SWCJ01000008.1"/>
</dbReference>
<feature type="chain" id="PRO_5020589547" evidence="1">
    <location>
        <begin position="20"/>
        <end position="79"/>
    </location>
</feature>
<protein>
    <submittedName>
        <fullName evidence="2">Uncharacterized protein</fullName>
    </submittedName>
</protein>
<feature type="signal peptide" evidence="1">
    <location>
        <begin position="1"/>
        <end position="19"/>
    </location>
</feature>
<proteinExistence type="predicted"/>
<dbReference type="EMBL" id="SWCJ01000008">
    <property type="protein sequence ID" value="TKB54550.1"/>
    <property type="molecule type" value="Genomic_DNA"/>
</dbReference>